<dbReference type="RefSeq" id="XP_038056315.1">
    <property type="nucleotide sequence ID" value="XM_038200387.1"/>
</dbReference>
<evidence type="ECO:0000256" key="4">
    <source>
        <dbReference type="ARBA" id="ARBA00023002"/>
    </source>
</evidence>
<proteinExistence type="inferred from homology"/>
<dbReference type="PANTHER" id="PTHR11592:SF134">
    <property type="entry name" value="PHOSPHOLIPID HYDROPEROXIDE GLUTATHIONE PEROXIDASE"/>
    <property type="match status" value="1"/>
</dbReference>
<keyword evidence="3" id="KW-0712">Selenocysteine</keyword>
<dbReference type="InterPro" id="IPR029760">
    <property type="entry name" value="GPX_CS"/>
</dbReference>
<evidence type="ECO:0000256" key="5">
    <source>
        <dbReference type="RuleBase" id="RU000499"/>
    </source>
</evidence>
<organism evidence="6 7">
    <name type="scientific">Patiria miniata</name>
    <name type="common">Bat star</name>
    <name type="synonym">Asterina miniata</name>
    <dbReference type="NCBI Taxonomy" id="46514"/>
    <lineage>
        <taxon>Eukaryota</taxon>
        <taxon>Metazoa</taxon>
        <taxon>Echinodermata</taxon>
        <taxon>Eleutherozoa</taxon>
        <taxon>Asterozoa</taxon>
        <taxon>Asteroidea</taxon>
        <taxon>Valvatacea</taxon>
        <taxon>Valvatida</taxon>
        <taxon>Asterinidae</taxon>
        <taxon>Patiria</taxon>
    </lineage>
</organism>
<evidence type="ECO:0000256" key="3">
    <source>
        <dbReference type="ARBA" id="ARBA00022933"/>
    </source>
</evidence>
<evidence type="ECO:0000313" key="6">
    <source>
        <dbReference type="EnsemblMetazoa" id="XP_038056315.1"/>
    </source>
</evidence>
<dbReference type="SUPFAM" id="SSF52833">
    <property type="entry name" value="Thioredoxin-like"/>
    <property type="match status" value="1"/>
</dbReference>
<dbReference type="GO" id="GO:0004601">
    <property type="term" value="F:peroxidase activity"/>
    <property type="evidence" value="ECO:0007669"/>
    <property type="project" value="UniProtKB-KW"/>
</dbReference>
<evidence type="ECO:0000313" key="7">
    <source>
        <dbReference type="Proteomes" id="UP000887568"/>
    </source>
</evidence>
<name>A0A913ZYD1_PATMI</name>
<dbReference type="PRINTS" id="PR01011">
    <property type="entry name" value="GLUTPROXDASE"/>
</dbReference>
<evidence type="ECO:0000256" key="2">
    <source>
        <dbReference type="ARBA" id="ARBA00022559"/>
    </source>
</evidence>
<dbReference type="Gene3D" id="3.40.30.10">
    <property type="entry name" value="Glutaredoxin"/>
    <property type="match status" value="1"/>
</dbReference>
<dbReference type="PROSITE" id="PS51355">
    <property type="entry name" value="GLUTATHIONE_PEROXID_3"/>
    <property type="match status" value="1"/>
</dbReference>
<accession>A0A913ZYD1</accession>
<keyword evidence="4 5" id="KW-0560">Oxidoreductase</keyword>
<dbReference type="Proteomes" id="UP000887568">
    <property type="component" value="Unplaced"/>
</dbReference>
<dbReference type="CDD" id="cd00340">
    <property type="entry name" value="GSH_Peroxidase"/>
    <property type="match status" value="1"/>
</dbReference>
<dbReference type="GeneID" id="119728233"/>
<dbReference type="OrthoDB" id="446890at2759"/>
<dbReference type="InterPro" id="IPR036249">
    <property type="entry name" value="Thioredoxin-like_sf"/>
</dbReference>
<keyword evidence="7" id="KW-1185">Reference proteome</keyword>
<evidence type="ECO:0000256" key="1">
    <source>
        <dbReference type="ARBA" id="ARBA00006926"/>
    </source>
</evidence>
<sequence length="217" mass="24594">MTIVTVMMMNVFVDALNFATQRPYSCVFVFTLVFVSYWWNWWGLFESETMAANGPTNIYGFTVKDIDGNEVSLSKYKGHVALIVNVASQCGLTNKNYAQLQELHAKYAESKGLRILAFPCNQFGGQEPGTDEQIKEFAAKKGAQFDLFDKINVNGDNAIPLYKFLKKKQHGTLTNAIKWNFSKFLINKKGEPVKRYGPQTAPKDIEKDIVKELDQPE</sequence>
<dbReference type="Pfam" id="PF00255">
    <property type="entry name" value="GSHPx"/>
    <property type="match status" value="1"/>
</dbReference>
<dbReference type="AlphaFoldDB" id="A0A913ZYD1"/>
<comment type="similarity">
    <text evidence="1 5">Belongs to the glutathione peroxidase family.</text>
</comment>
<protein>
    <recommendedName>
        <fullName evidence="5">Glutathione peroxidase</fullName>
    </recommendedName>
</protein>
<dbReference type="InterPro" id="IPR000889">
    <property type="entry name" value="Glutathione_peroxidase"/>
</dbReference>
<dbReference type="GO" id="GO:0006979">
    <property type="term" value="P:response to oxidative stress"/>
    <property type="evidence" value="ECO:0007669"/>
    <property type="project" value="InterPro"/>
</dbReference>
<dbReference type="EnsemblMetazoa" id="XM_038200387.1">
    <property type="protein sequence ID" value="XP_038056315.1"/>
    <property type="gene ID" value="LOC119728233"/>
</dbReference>
<keyword evidence="2 5" id="KW-0575">Peroxidase</keyword>
<reference evidence="6" key="1">
    <citation type="submission" date="2022-11" db="UniProtKB">
        <authorList>
            <consortium name="EnsemblMetazoa"/>
        </authorList>
    </citation>
    <scope>IDENTIFICATION</scope>
</reference>
<dbReference type="PROSITE" id="PS00763">
    <property type="entry name" value="GLUTATHIONE_PEROXID_2"/>
    <property type="match status" value="1"/>
</dbReference>
<dbReference type="PANTHER" id="PTHR11592">
    <property type="entry name" value="GLUTATHIONE PEROXIDASE"/>
    <property type="match status" value="1"/>
</dbReference>